<dbReference type="NCBIfam" id="TIGR04398">
    <property type="entry name" value="SLAP_DUP"/>
    <property type="match status" value="2"/>
</dbReference>
<protein>
    <submittedName>
        <fullName evidence="1">Accessory Sec system S-layer assembly protein</fullName>
    </submittedName>
</protein>
<evidence type="ECO:0000313" key="1">
    <source>
        <dbReference type="EMBL" id="SDO56976.1"/>
    </source>
</evidence>
<evidence type="ECO:0000313" key="2">
    <source>
        <dbReference type="Proteomes" id="UP000198860"/>
    </source>
</evidence>
<dbReference type="OrthoDB" id="1907642at2"/>
<name>A0A1H0KMD9_HALAD</name>
<dbReference type="NCBIfam" id="TIGR04399">
    <property type="entry name" value="acc_Sec_SLAP"/>
    <property type="match status" value="1"/>
</dbReference>
<dbReference type="InterPro" id="IPR030910">
    <property type="entry name" value="SLAP_dom"/>
</dbReference>
<dbReference type="EMBL" id="FNIZ01000006">
    <property type="protein sequence ID" value="SDO56976.1"/>
    <property type="molecule type" value="Genomic_DNA"/>
</dbReference>
<dbReference type="Proteomes" id="UP000198860">
    <property type="component" value="Unassembled WGS sequence"/>
</dbReference>
<reference evidence="2" key="1">
    <citation type="submission" date="2016-10" db="EMBL/GenBank/DDBJ databases">
        <authorList>
            <person name="Varghese N."/>
            <person name="Submissions S."/>
        </authorList>
    </citation>
    <scope>NUCLEOTIDE SEQUENCE [LARGE SCALE GENOMIC DNA]</scope>
    <source>
        <strain evidence="2">CGMCC 1.3703</strain>
    </source>
</reference>
<keyword evidence="2" id="KW-1185">Reference proteome</keyword>
<accession>A0A1H0KMD9</accession>
<sequence length="295" mass="34013">MFKWRKKEKEATVYDEGAVDASLFTGKEEEVQDTEEVYTELSFHPDWHLPEEEAYVYRFYNSDLPPLKPNQVSVSGFDIQKKDQNILVKAFLRNSLQRGINFKPTSILLLDKQGQIMARKHFDLTDVGLLPGRSSRPWIFAFHQKDFINGDTNIPVNGWKLAFETHTRKHSLDLEETWEKSLDTKEIDKLEEYVSNITPPKPGEVNFLGLQVTFGHEGNLHVTLLVRNGNEEDITLKSIPLIVEDATGKVIAKGGFKLNDLKVKAHTSKPWTFVFPKNKVNRDEVDLSRWKVYPK</sequence>
<organism evidence="1 2">
    <name type="scientific">Halobacillus aidingensis</name>
    <dbReference type="NCBI Taxonomy" id="240303"/>
    <lineage>
        <taxon>Bacteria</taxon>
        <taxon>Bacillati</taxon>
        <taxon>Bacillota</taxon>
        <taxon>Bacilli</taxon>
        <taxon>Bacillales</taxon>
        <taxon>Bacillaceae</taxon>
        <taxon>Halobacillus</taxon>
    </lineage>
</organism>
<dbReference type="AlphaFoldDB" id="A0A1H0KMD9"/>
<proteinExistence type="predicted"/>
<dbReference type="InterPro" id="IPR030911">
    <property type="entry name" value="Sec_acc_SLAP"/>
</dbReference>
<dbReference type="STRING" id="240303.SAMN05421677_10661"/>
<gene>
    <name evidence="1" type="ORF">SAMN05421677_10661</name>
</gene>
<dbReference type="RefSeq" id="WP_089651947.1">
    <property type="nucleotide sequence ID" value="NZ_FNIZ01000006.1"/>
</dbReference>